<sequence>MCDEEVAAFVGDNGSNMCKTGFAGNDAPLAVIPSIFERSRHQGVMVSMGQKNSYVGDGAQSKRGTITHDTTLQK</sequence>
<evidence type="ECO:0000313" key="2">
    <source>
        <dbReference type="WBParaSite" id="ES5_v2.g13577.t1"/>
    </source>
</evidence>
<protein>
    <submittedName>
        <fullName evidence="2">Actin</fullName>
    </submittedName>
</protein>
<name>A0AC34F9D0_9BILA</name>
<proteinExistence type="predicted"/>
<organism evidence="1 2">
    <name type="scientific">Panagrolaimus sp. ES5</name>
    <dbReference type="NCBI Taxonomy" id="591445"/>
    <lineage>
        <taxon>Eukaryota</taxon>
        <taxon>Metazoa</taxon>
        <taxon>Ecdysozoa</taxon>
        <taxon>Nematoda</taxon>
        <taxon>Chromadorea</taxon>
        <taxon>Rhabditida</taxon>
        <taxon>Tylenchina</taxon>
        <taxon>Panagrolaimomorpha</taxon>
        <taxon>Panagrolaimoidea</taxon>
        <taxon>Panagrolaimidae</taxon>
        <taxon>Panagrolaimus</taxon>
    </lineage>
</organism>
<reference evidence="2" key="1">
    <citation type="submission" date="2022-11" db="UniProtKB">
        <authorList>
            <consortium name="WormBaseParasite"/>
        </authorList>
    </citation>
    <scope>IDENTIFICATION</scope>
</reference>
<dbReference type="WBParaSite" id="ES5_v2.g13577.t1">
    <property type="protein sequence ID" value="ES5_v2.g13577.t1"/>
    <property type="gene ID" value="ES5_v2.g13577"/>
</dbReference>
<evidence type="ECO:0000313" key="1">
    <source>
        <dbReference type="Proteomes" id="UP000887579"/>
    </source>
</evidence>
<dbReference type="Proteomes" id="UP000887579">
    <property type="component" value="Unplaced"/>
</dbReference>
<accession>A0AC34F9D0</accession>